<name>A0A2P6MXA9_9EUKA</name>
<dbReference type="InParanoid" id="A0A2P6MXA9"/>
<evidence type="ECO:0000313" key="3">
    <source>
        <dbReference type="Proteomes" id="UP000241769"/>
    </source>
</evidence>
<keyword evidence="3" id="KW-1185">Reference proteome</keyword>
<proteinExistence type="predicted"/>
<reference evidence="2 3" key="1">
    <citation type="journal article" date="2018" name="Genome Biol. Evol.">
        <title>Multiple Roots of Fruiting Body Formation in Amoebozoa.</title>
        <authorList>
            <person name="Hillmann F."/>
            <person name="Forbes G."/>
            <person name="Novohradska S."/>
            <person name="Ferling I."/>
            <person name="Riege K."/>
            <person name="Groth M."/>
            <person name="Westermann M."/>
            <person name="Marz M."/>
            <person name="Spaller T."/>
            <person name="Winckler T."/>
            <person name="Schaap P."/>
            <person name="Glockner G."/>
        </authorList>
    </citation>
    <scope>NUCLEOTIDE SEQUENCE [LARGE SCALE GENOMIC DNA]</scope>
    <source>
        <strain evidence="2 3">Jena</strain>
    </source>
</reference>
<organism evidence="2 3">
    <name type="scientific">Planoprotostelium fungivorum</name>
    <dbReference type="NCBI Taxonomy" id="1890364"/>
    <lineage>
        <taxon>Eukaryota</taxon>
        <taxon>Amoebozoa</taxon>
        <taxon>Evosea</taxon>
        <taxon>Variosea</taxon>
        <taxon>Cavosteliida</taxon>
        <taxon>Cavosteliaceae</taxon>
        <taxon>Planoprotostelium</taxon>
    </lineage>
</organism>
<dbReference type="Proteomes" id="UP000241769">
    <property type="component" value="Unassembled WGS sequence"/>
</dbReference>
<comment type="caution">
    <text evidence="2">The sequence shown here is derived from an EMBL/GenBank/DDBJ whole genome shotgun (WGS) entry which is preliminary data.</text>
</comment>
<evidence type="ECO:0000256" key="1">
    <source>
        <dbReference type="SAM" id="MobiDB-lite"/>
    </source>
</evidence>
<feature type="compositionally biased region" description="Basic and acidic residues" evidence="1">
    <location>
        <begin position="29"/>
        <end position="40"/>
    </location>
</feature>
<dbReference type="EMBL" id="MDYQ01000335">
    <property type="protein sequence ID" value="PRP76339.1"/>
    <property type="molecule type" value="Genomic_DNA"/>
</dbReference>
<sequence length="56" mass="6461">MLHNAIKNNYEDQLRRVALSSHVPSVTRTSDDSRDKENFRLRSGCNQDPKDLTDSE</sequence>
<evidence type="ECO:0000313" key="2">
    <source>
        <dbReference type="EMBL" id="PRP76339.1"/>
    </source>
</evidence>
<gene>
    <name evidence="2" type="ORF">PROFUN_14462</name>
</gene>
<feature type="region of interest" description="Disordered" evidence="1">
    <location>
        <begin position="22"/>
        <end position="56"/>
    </location>
</feature>
<protein>
    <submittedName>
        <fullName evidence="2">Uncharacterized protein</fullName>
    </submittedName>
</protein>
<dbReference type="AlphaFoldDB" id="A0A2P6MXA9"/>
<accession>A0A2P6MXA9</accession>